<reference evidence="1" key="1">
    <citation type="journal article" date="2005" name="Environ. Microbiol.">
        <title>Genetic and functional properties of uncultivated thermophilic crenarchaeotes from a subsurface gold mine as revealed by analysis of genome fragments.</title>
        <authorList>
            <person name="Nunoura T."/>
            <person name="Hirayama H."/>
            <person name="Takami H."/>
            <person name="Oida H."/>
            <person name="Nishi S."/>
            <person name="Shimamura S."/>
            <person name="Suzuki Y."/>
            <person name="Inagaki F."/>
            <person name="Takai K."/>
            <person name="Nealson K.H."/>
            <person name="Horikoshi K."/>
        </authorList>
    </citation>
    <scope>NUCLEOTIDE SEQUENCE</scope>
</reference>
<proteinExistence type="predicted"/>
<name>H5SBU4_9BACT</name>
<dbReference type="AlphaFoldDB" id="H5SBU4"/>
<sequence length="43" mass="5083">MLLLKEVRLNGQEVQCFDLFQFKHFWLSPETVALQNYKRVGGV</sequence>
<gene>
    <name evidence="1" type="ORF">HGMM_F07F09C05</name>
</gene>
<protein>
    <submittedName>
        <fullName evidence="1">Uncharacterized protein</fullName>
    </submittedName>
</protein>
<evidence type="ECO:0000313" key="1">
    <source>
        <dbReference type="EMBL" id="BAL53630.1"/>
    </source>
</evidence>
<dbReference type="EMBL" id="AP011663">
    <property type="protein sequence ID" value="BAL53630.1"/>
    <property type="molecule type" value="Genomic_DNA"/>
</dbReference>
<organism evidence="1">
    <name type="scientific">uncultured Aquificia bacterium</name>
    <dbReference type="NCBI Taxonomy" id="453415"/>
    <lineage>
        <taxon>Bacteria</taxon>
        <taxon>Pseudomonadati</taxon>
        <taxon>Aquificota</taxon>
        <taxon>Aquificia</taxon>
        <taxon>environmental samples</taxon>
    </lineage>
</organism>
<reference evidence="1" key="2">
    <citation type="journal article" date="2012" name="PLoS ONE">
        <title>A Deeply Branching Thermophilic Bacterium with an Ancient Acetyl-CoA Pathway Dominates a Subsurface Ecosystem.</title>
        <authorList>
            <person name="Takami H."/>
            <person name="Noguchi H."/>
            <person name="Takaki Y."/>
            <person name="Uchiyama I."/>
            <person name="Toyoda A."/>
            <person name="Nishi S."/>
            <person name="Chee G.-J."/>
            <person name="Arai W."/>
            <person name="Nunoura T."/>
            <person name="Itoh T."/>
            <person name="Hattori M."/>
            <person name="Takai K."/>
        </authorList>
    </citation>
    <scope>NUCLEOTIDE SEQUENCE</scope>
</reference>
<accession>H5SBU4</accession>